<evidence type="ECO:0000259" key="3">
    <source>
        <dbReference type="PROSITE" id="PS50115"/>
    </source>
</evidence>
<dbReference type="PANTHER" id="PTHR45705">
    <property type="entry name" value="FI20236P1"/>
    <property type="match status" value="1"/>
</dbReference>
<dbReference type="KEGG" id="fcy:FRACYDRAFT_234146"/>
<dbReference type="EMBL" id="KV784354">
    <property type="protein sequence ID" value="OEU20519.1"/>
    <property type="molecule type" value="Genomic_DNA"/>
</dbReference>
<dbReference type="OrthoDB" id="6036at2759"/>
<reference evidence="4 5" key="1">
    <citation type="submission" date="2016-09" db="EMBL/GenBank/DDBJ databases">
        <title>Extensive genetic diversity and differential bi-allelic expression allows diatom success in the polar Southern Ocean.</title>
        <authorList>
            <consortium name="DOE Joint Genome Institute"/>
            <person name="Mock T."/>
            <person name="Otillar R.P."/>
            <person name="Strauss J."/>
            <person name="Dupont C."/>
            <person name="Frickenhaus S."/>
            <person name="Maumus F."/>
            <person name="Mcmullan M."/>
            <person name="Sanges R."/>
            <person name="Schmutz J."/>
            <person name="Toseland A."/>
            <person name="Valas R."/>
            <person name="Veluchamy A."/>
            <person name="Ward B.J."/>
            <person name="Allen A."/>
            <person name="Barry K."/>
            <person name="Falciatore A."/>
            <person name="Ferrante M."/>
            <person name="Fortunato A.E."/>
            <person name="Gloeckner G."/>
            <person name="Gruber A."/>
            <person name="Hipkin R."/>
            <person name="Janech M."/>
            <person name="Kroth P."/>
            <person name="Leese F."/>
            <person name="Lindquist E."/>
            <person name="Lyon B.R."/>
            <person name="Martin J."/>
            <person name="Mayer C."/>
            <person name="Parker M."/>
            <person name="Quesneville H."/>
            <person name="Raymond J."/>
            <person name="Uhlig C."/>
            <person name="Valentin K.U."/>
            <person name="Worden A.Z."/>
            <person name="Armbrust E.V."/>
            <person name="Bowler C."/>
            <person name="Green B."/>
            <person name="Moulton V."/>
            <person name="Van Oosterhout C."/>
            <person name="Grigoriev I."/>
        </authorList>
    </citation>
    <scope>NUCLEOTIDE SEQUENCE [LARGE SCALE GENOMIC DNA]</scope>
    <source>
        <strain evidence="4 5">CCMP1102</strain>
    </source>
</reference>
<keyword evidence="1" id="KW-0863">Zinc-finger</keyword>
<dbReference type="Pfam" id="PF01412">
    <property type="entry name" value="ArfGap"/>
    <property type="match status" value="1"/>
</dbReference>
<dbReference type="Gene3D" id="1.10.220.150">
    <property type="entry name" value="Arf GTPase activating protein"/>
    <property type="match status" value="1"/>
</dbReference>
<feature type="region of interest" description="Disordered" evidence="2">
    <location>
        <begin position="239"/>
        <end position="273"/>
    </location>
</feature>
<dbReference type="InterPro" id="IPR051718">
    <property type="entry name" value="ARF_GTPase-activating"/>
</dbReference>
<protein>
    <recommendedName>
        <fullName evidence="3">Arf-GAP domain-containing protein</fullName>
    </recommendedName>
</protein>
<organism evidence="4 5">
    <name type="scientific">Fragilariopsis cylindrus CCMP1102</name>
    <dbReference type="NCBI Taxonomy" id="635003"/>
    <lineage>
        <taxon>Eukaryota</taxon>
        <taxon>Sar</taxon>
        <taxon>Stramenopiles</taxon>
        <taxon>Ochrophyta</taxon>
        <taxon>Bacillariophyta</taxon>
        <taxon>Bacillariophyceae</taxon>
        <taxon>Bacillariophycidae</taxon>
        <taxon>Bacillariales</taxon>
        <taxon>Bacillariaceae</taxon>
        <taxon>Fragilariopsis</taxon>
    </lineage>
</organism>
<evidence type="ECO:0000313" key="4">
    <source>
        <dbReference type="EMBL" id="OEU20519.1"/>
    </source>
</evidence>
<dbReference type="SMART" id="SM00105">
    <property type="entry name" value="ArfGap"/>
    <property type="match status" value="1"/>
</dbReference>
<dbReference type="PANTHER" id="PTHR45705:SF1">
    <property type="entry name" value="FI20236P1"/>
    <property type="match status" value="1"/>
</dbReference>
<feature type="compositionally biased region" description="Low complexity" evidence="2">
    <location>
        <begin position="441"/>
        <end position="462"/>
    </location>
</feature>
<feature type="compositionally biased region" description="Polar residues" evidence="2">
    <location>
        <begin position="247"/>
        <end position="267"/>
    </location>
</feature>
<evidence type="ECO:0000256" key="2">
    <source>
        <dbReference type="SAM" id="MobiDB-lite"/>
    </source>
</evidence>
<proteinExistence type="predicted"/>
<name>A0A1E7FQS4_9STRA</name>
<gene>
    <name evidence="4" type="ORF">FRACYDRAFT_234146</name>
</gene>
<evidence type="ECO:0000256" key="1">
    <source>
        <dbReference type="PROSITE-ProRule" id="PRU00288"/>
    </source>
</evidence>
<dbReference type="GO" id="GO:0005096">
    <property type="term" value="F:GTPase activator activity"/>
    <property type="evidence" value="ECO:0007669"/>
    <property type="project" value="InterPro"/>
</dbReference>
<feature type="region of interest" description="Disordered" evidence="2">
    <location>
        <begin position="441"/>
        <end position="485"/>
    </location>
</feature>
<keyword evidence="1" id="KW-0862">Zinc</keyword>
<dbReference type="InParanoid" id="A0A1E7FQS4"/>
<dbReference type="PROSITE" id="PS50115">
    <property type="entry name" value="ARFGAP"/>
    <property type="match status" value="1"/>
</dbReference>
<dbReference type="SUPFAM" id="SSF57863">
    <property type="entry name" value="ArfGap/RecO-like zinc finger"/>
    <property type="match status" value="1"/>
</dbReference>
<keyword evidence="1" id="KW-0479">Metal-binding</keyword>
<dbReference type="InterPro" id="IPR038508">
    <property type="entry name" value="ArfGAP_dom_sf"/>
</dbReference>
<accession>A0A1E7FQS4</accession>
<dbReference type="AlphaFoldDB" id="A0A1E7FQS4"/>
<sequence>MSAAELKVKKLARLPSNTCCANCGTSKKCGYSNICIKYFTFVCNNCKSSHQAISHRCKSLTMSSWTDQEVAELQTKGNDYARRTWLKNAPPIGTNGRPKEGDHVDVFKRFVVDVYERKRYYGEDEGAAASMSTTSSTTPPTHVATALPLSSGRGNNRVTSASRVPVRAAPVVQNRASLPPVSYAHKPTPTPPSAAPVVDLLDFTSMPSTATTTTQPAANNSSNTTFQANFDIFAPTTTTSTSTNTTVPSNDPFQSNFDSSSTQSQPNTNGFANQSAAAAASTASSGFSFIGNNNMSAPAVAATPTPAAVKKPVMSNHTMSGTSSLISSMNMSAPQGNGNGGMGWNNNNNNNQSSFNGRMGNMQPQMGNNMQQMGNMQMMQQQQMMMMQQQQQQQQMNTMNGMAMGMRNNAMGTGMMMTNNNNNNNNDMNPMMNQQRMNNMNMNFNGTNSNNNNNNSNSAANSKGSMDSLQMNMSSMNTWSSGINK</sequence>
<keyword evidence="5" id="KW-1185">Reference proteome</keyword>
<dbReference type="GO" id="GO:0005737">
    <property type="term" value="C:cytoplasm"/>
    <property type="evidence" value="ECO:0007669"/>
    <property type="project" value="TreeGrafter"/>
</dbReference>
<dbReference type="Proteomes" id="UP000095751">
    <property type="component" value="Unassembled WGS sequence"/>
</dbReference>
<dbReference type="InterPro" id="IPR001164">
    <property type="entry name" value="ArfGAP_dom"/>
</dbReference>
<dbReference type="GO" id="GO:0008270">
    <property type="term" value="F:zinc ion binding"/>
    <property type="evidence" value="ECO:0007669"/>
    <property type="project" value="UniProtKB-KW"/>
</dbReference>
<feature type="domain" description="Arf-GAP" evidence="3">
    <location>
        <begin position="5"/>
        <end position="129"/>
    </location>
</feature>
<feature type="compositionally biased region" description="Polar residues" evidence="2">
    <location>
        <begin position="463"/>
        <end position="485"/>
    </location>
</feature>
<dbReference type="InterPro" id="IPR037278">
    <property type="entry name" value="ARFGAP/RecO"/>
</dbReference>
<evidence type="ECO:0000313" key="5">
    <source>
        <dbReference type="Proteomes" id="UP000095751"/>
    </source>
</evidence>